<dbReference type="SUPFAM" id="SSF55729">
    <property type="entry name" value="Acyl-CoA N-acyltransferases (Nat)"/>
    <property type="match status" value="1"/>
</dbReference>
<dbReference type="EMBL" id="CP004372">
    <property type="protein sequence ID" value="AHM02765.1"/>
    <property type="molecule type" value="Genomic_DNA"/>
</dbReference>
<dbReference type="PANTHER" id="PTHR43072:SF23">
    <property type="entry name" value="UPF0039 PROTEIN C11D3.02C"/>
    <property type="match status" value="1"/>
</dbReference>
<keyword evidence="5" id="KW-1185">Reference proteome</keyword>
<dbReference type="PANTHER" id="PTHR43072">
    <property type="entry name" value="N-ACETYLTRANSFERASE"/>
    <property type="match status" value="1"/>
</dbReference>
<accession>W8SJS2</accession>
<evidence type="ECO:0000256" key="2">
    <source>
        <dbReference type="ARBA" id="ARBA00023315"/>
    </source>
</evidence>
<dbReference type="KEGG" id="red:roselon_00312"/>
<keyword evidence="2" id="KW-0012">Acyltransferase</keyword>
<evidence type="ECO:0000256" key="1">
    <source>
        <dbReference type="ARBA" id="ARBA00022679"/>
    </source>
</evidence>
<gene>
    <name evidence="4" type="ORF">roselon_00312</name>
</gene>
<dbReference type="GO" id="GO:0016747">
    <property type="term" value="F:acyltransferase activity, transferring groups other than amino-acyl groups"/>
    <property type="evidence" value="ECO:0007669"/>
    <property type="project" value="InterPro"/>
</dbReference>
<dbReference type="InterPro" id="IPR016181">
    <property type="entry name" value="Acyl_CoA_acyltransferase"/>
</dbReference>
<dbReference type="OrthoDB" id="5459937at2"/>
<dbReference type="RefSeq" id="WP_025310681.1">
    <property type="nucleotide sequence ID" value="NZ_CP004372.1"/>
</dbReference>
<evidence type="ECO:0000313" key="5">
    <source>
        <dbReference type="Proteomes" id="UP000019593"/>
    </source>
</evidence>
<dbReference type="PROSITE" id="PS51186">
    <property type="entry name" value="GNAT"/>
    <property type="match status" value="1"/>
</dbReference>
<sequence>MIRPARPGDADVIATIWNAIIRDTVITFTTAEKTPDALARSMEDGAPFVVAEHVGGVVGFATASQFRGGPGYAHTWEHSIHVADTARGRGIGRALMAAIEAALRARGAHSVFAGVSGENAEAIAFHTALGYAEAARLREVGWKFGRWHDLVLLQKML</sequence>
<evidence type="ECO:0000259" key="3">
    <source>
        <dbReference type="PROSITE" id="PS51186"/>
    </source>
</evidence>
<dbReference type="AlphaFoldDB" id="W8SJS2"/>
<keyword evidence="1 4" id="KW-0808">Transferase</keyword>
<dbReference type="STRING" id="1294273.roselon_00312"/>
<dbReference type="HOGENOM" id="CLU_013985_4_4_5"/>
<evidence type="ECO:0000313" key="4">
    <source>
        <dbReference type="EMBL" id="AHM02765.1"/>
    </source>
</evidence>
<dbReference type="Proteomes" id="UP000019593">
    <property type="component" value="Chromosome"/>
</dbReference>
<feature type="domain" description="N-acetyltransferase" evidence="3">
    <location>
        <begin position="1"/>
        <end position="157"/>
    </location>
</feature>
<dbReference type="InterPro" id="IPR000182">
    <property type="entry name" value="GNAT_dom"/>
</dbReference>
<reference evidence="4 5" key="1">
    <citation type="submission" date="2013-03" db="EMBL/GenBank/DDBJ databases">
        <authorList>
            <person name="Fiebig A."/>
            <person name="Goeker M."/>
            <person name="Klenk H.-P.P."/>
        </authorList>
    </citation>
    <scope>NUCLEOTIDE SEQUENCE [LARGE SCALE GENOMIC DNA]</scope>
    <source>
        <strain evidence="5">DSM 19469</strain>
    </source>
</reference>
<dbReference type="Pfam" id="PF00583">
    <property type="entry name" value="Acetyltransf_1"/>
    <property type="match status" value="1"/>
</dbReference>
<name>W8SJS2_9RHOB</name>
<dbReference type="CDD" id="cd04301">
    <property type="entry name" value="NAT_SF"/>
    <property type="match status" value="1"/>
</dbReference>
<dbReference type="Gene3D" id="3.40.630.30">
    <property type="match status" value="1"/>
</dbReference>
<protein>
    <submittedName>
        <fullName evidence="4">Phosphinothricin N-acetyltransferase, putative</fullName>
    </submittedName>
</protein>
<proteinExistence type="predicted"/>
<organism evidence="4 5">
    <name type="scientific">Roseicyclus elongatus DSM 19469</name>
    <dbReference type="NCBI Taxonomy" id="1294273"/>
    <lineage>
        <taxon>Bacteria</taxon>
        <taxon>Pseudomonadati</taxon>
        <taxon>Pseudomonadota</taxon>
        <taxon>Alphaproteobacteria</taxon>
        <taxon>Rhodobacterales</taxon>
        <taxon>Roseobacteraceae</taxon>
        <taxon>Roseicyclus</taxon>
    </lineage>
</organism>
<dbReference type="eggNOG" id="COG1247">
    <property type="taxonomic scope" value="Bacteria"/>
</dbReference>